<dbReference type="GO" id="GO:0006233">
    <property type="term" value="P:dTDP biosynthetic process"/>
    <property type="evidence" value="ECO:0007669"/>
    <property type="project" value="InterPro"/>
</dbReference>
<dbReference type="NCBIfam" id="NF005589">
    <property type="entry name" value="PRK07314.1"/>
    <property type="match status" value="1"/>
</dbReference>
<dbReference type="Pfam" id="PF02223">
    <property type="entry name" value="Thymidylate_kin"/>
    <property type="match status" value="1"/>
</dbReference>
<evidence type="ECO:0000256" key="5">
    <source>
        <dbReference type="ARBA" id="ARBA00022723"/>
    </source>
</evidence>
<dbReference type="EMBL" id="CAJNJA010037918">
    <property type="protein sequence ID" value="CAE7740662.1"/>
    <property type="molecule type" value="Genomic_DNA"/>
</dbReference>
<dbReference type="NCBIfam" id="TIGR00010">
    <property type="entry name" value="YchF/TatD family DNA exonuclease"/>
    <property type="match status" value="1"/>
</dbReference>
<dbReference type="SUPFAM" id="SSF53901">
    <property type="entry name" value="Thiolase-like"/>
    <property type="match status" value="2"/>
</dbReference>
<dbReference type="InterPro" id="IPR000794">
    <property type="entry name" value="Beta-ketoacyl_synthase"/>
</dbReference>
<evidence type="ECO:0000256" key="4">
    <source>
        <dbReference type="ARBA" id="ARBA00022679"/>
    </source>
</evidence>
<dbReference type="InterPro" id="IPR039430">
    <property type="entry name" value="Thymidylate_kin-like_dom"/>
</dbReference>
<dbReference type="Proteomes" id="UP000601435">
    <property type="component" value="Unassembled WGS sequence"/>
</dbReference>
<dbReference type="Pfam" id="PF00109">
    <property type="entry name" value="ketoacyl-synt"/>
    <property type="match status" value="1"/>
</dbReference>
<keyword evidence="4 16" id="KW-0808">Transferase</keyword>
<organism evidence="18 19">
    <name type="scientific">Symbiodinium necroappetens</name>
    <dbReference type="NCBI Taxonomy" id="1628268"/>
    <lineage>
        <taxon>Eukaryota</taxon>
        <taxon>Sar</taxon>
        <taxon>Alveolata</taxon>
        <taxon>Dinophyceae</taxon>
        <taxon>Suessiales</taxon>
        <taxon>Symbiodiniaceae</taxon>
        <taxon>Symbiodinium</taxon>
    </lineage>
</organism>
<dbReference type="Gene3D" id="3.40.47.10">
    <property type="match status" value="2"/>
</dbReference>
<dbReference type="NCBIfam" id="TIGR00247">
    <property type="entry name" value="endolytic transglycosylase MltG"/>
    <property type="match status" value="1"/>
</dbReference>
<evidence type="ECO:0000259" key="17">
    <source>
        <dbReference type="PROSITE" id="PS52004"/>
    </source>
</evidence>
<reference evidence="18" key="1">
    <citation type="submission" date="2021-02" db="EMBL/GenBank/DDBJ databases">
        <authorList>
            <person name="Dougan E. K."/>
            <person name="Rhodes N."/>
            <person name="Thang M."/>
            <person name="Chan C."/>
        </authorList>
    </citation>
    <scope>NUCLEOTIDE SEQUENCE</scope>
</reference>
<keyword evidence="11" id="KW-0067">ATP-binding</keyword>
<dbReference type="PROSITE" id="PS52004">
    <property type="entry name" value="KS3_2"/>
    <property type="match status" value="1"/>
</dbReference>
<keyword evidence="9" id="KW-0378">Hydrolase</keyword>
<keyword evidence="12" id="KW-0443">Lipid metabolism</keyword>
<dbReference type="GO" id="GO:0005829">
    <property type="term" value="C:cytosol"/>
    <property type="evidence" value="ECO:0007669"/>
    <property type="project" value="TreeGrafter"/>
</dbReference>
<keyword evidence="10" id="KW-0276">Fatty acid metabolism</keyword>
<dbReference type="GO" id="GO:0005524">
    <property type="term" value="F:ATP binding"/>
    <property type="evidence" value="ECO:0007669"/>
    <property type="project" value="UniProtKB-KW"/>
</dbReference>
<evidence type="ECO:0000256" key="8">
    <source>
        <dbReference type="ARBA" id="ARBA00022777"/>
    </source>
</evidence>
<evidence type="ECO:0000256" key="2">
    <source>
        <dbReference type="ARBA" id="ARBA00009776"/>
    </source>
</evidence>
<evidence type="ECO:0000256" key="9">
    <source>
        <dbReference type="ARBA" id="ARBA00022801"/>
    </source>
</evidence>
<dbReference type="Gene3D" id="3.30.1490.480">
    <property type="entry name" value="Endolytic murein transglycosylase"/>
    <property type="match status" value="1"/>
</dbReference>
<evidence type="ECO:0000256" key="10">
    <source>
        <dbReference type="ARBA" id="ARBA00022832"/>
    </source>
</evidence>
<dbReference type="FunFam" id="3.40.50.300:FF:000225">
    <property type="entry name" value="Thymidylate kinase"/>
    <property type="match status" value="1"/>
</dbReference>
<dbReference type="HAMAP" id="MF_00165">
    <property type="entry name" value="Thymidylate_kinase"/>
    <property type="match status" value="1"/>
</dbReference>
<dbReference type="GO" id="GO:0035438">
    <property type="term" value="F:cyclic-di-GMP binding"/>
    <property type="evidence" value="ECO:0007669"/>
    <property type="project" value="InterPro"/>
</dbReference>
<gene>
    <name evidence="18" type="primary">fabF</name>
    <name evidence="18" type="ORF">SNEC2469_LOCUS21402</name>
</gene>
<evidence type="ECO:0000256" key="6">
    <source>
        <dbReference type="ARBA" id="ARBA00022727"/>
    </source>
</evidence>
<evidence type="ECO:0000313" key="19">
    <source>
        <dbReference type="Proteomes" id="UP000601435"/>
    </source>
</evidence>
<evidence type="ECO:0000256" key="7">
    <source>
        <dbReference type="ARBA" id="ARBA00022741"/>
    </source>
</evidence>
<dbReference type="FunFam" id="3.20.20.140:FF:000005">
    <property type="entry name" value="TatD family hydrolase"/>
    <property type="match status" value="1"/>
</dbReference>
<comment type="caution">
    <text evidence="18">The sequence shown here is derived from an EMBL/GenBank/DDBJ whole genome shotgun (WGS) entry which is preliminary data.</text>
</comment>
<dbReference type="SUPFAM" id="SSF51556">
    <property type="entry name" value="Metallo-dependent hydrolases"/>
    <property type="match status" value="1"/>
</dbReference>
<comment type="similarity">
    <text evidence="2">Belongs to the thymidylate kinase family.</text>
</comment>
<keyword evidence="7" id="KW-0547">Nucleotide-binding</keyword>
<dbReference type="SUPFAM" id="SSF52540">
    <property type="entry name" value="P-loop containing nucleoside triphosphate hydrolases"/>
    <property type="match status" value="2"/>
</dbReference>
<dbReference type="SMART" id="SM00825">
    <property type="entry name" value="PKS_KS"/>
    <property type="match status" value="1"/>
</dbReference>
<dbReference type="CDD" id="cd01672">
    <property type="entry name" value="TMPK"/>
    <property type="match status" value="1"/>
</dbReference>
<dbReference type="CDD" id="cd01310">
    <property type="entry name" value="TatD_DNAse"/>
    <property type="match status" value="1"/>
</dbReference>
<dbReference type="InterPro" id="IPR018094">
    <property type="entry name" value="Thymidylate_kinase"/>
</dbReference>
<dbReference type="Gene3D" id="3.40.50.300">
    <property type="entry name" value="P-loop containing nucleotide triphosphate hydrolases"/>
    <property type="match status" value="2"/>
</dbReference>
<dbReference type="InterPro" id="IPR018228">
    <property type="entry name" value="DNase_TatD-rel_CS"/>
</dbReference>
<feature type="domain" description="Ketosynthase family 3 (KS3)" evidence="17">
    <location>
        <begin position="1"/>
        <end position="398"/>
    </location>
</feature>
<dbReference type="PANTHER" id="PTHR11712:SF336">
    <property type="entry name" value="3-OXOACYL-[ACYL-CARRIER-PROTEIN] SYNTHASE, MITOCHONDRIAL"/>
    <property type="match status" value="1"/>
</dbReference>
<dbReference type="HAMAP" id="MF_02065">
    <property type="entry name" value="MltG"/>
    <property type="match status" value="1"/>
</dbReference>
<dbReference type="GO" id="GO:0004798">
    <property type="term" value="F:dTMP kinase activity"/>
    <property type="evidence" value="ECO:0007669"/>
    <property type="project" value="UniProtKB-EC"/>
</dbReference>
<dbReference type="CDD" id="cd08010">
    <property type="entry name" value="MltG_like"/>
    <property type="match status" value="1"/>
</dbReference>
<dbReference type="Pfam" id="PF13177">
    <property type="entry name" value="DNA_pol3_delta2"/>
    <property type="match status" value="1"/>
</dbReference>
<sequence length="1449" mass="158075">MVTPIGNTVDDSWQAAIAGTSGVVSNPYFDTEDYSAKICAPVKDFDITQYMSAKEARRIDGFIQFGMAAGSQAIADAGLEDHPADADRIGIAIGSGIGGINLIEETHSTLLKSGPRRVSPFFVPGSVINMISGNLSIKYGFKGPNIAIVTACTTGTHNIGFGARMIQYGEADVMVVGGSEFATSPICVAAFSSMKALSTRNDEPELASRPWDEDRDGFVLGDGAGVLVIEEYERAKARGAKIYAEVLGFGMSGDAYHITGPAENGEGGAAAMVNALKDASLNPEDLGYLNAHGTSTPLGDVAETKGIKSVFGDDTKLAVSSTKSMIGHLLGAAGSVEAIFTVKALADQVLPPTINLHNPSAECDLDYVPNEARKVSIKTAASNSFGFGFVAAALVYWQFLRWADTPVSADADLVINFTVGESLATLADELADANYMSDEWRLVLLGRFTGADTRLQAGEYQFERTATPRQLLSKLTRGDVVRHAFRIDEGITVLQLLQQLRKHPALQHTLQARDAQSLADALALSKASAEGLFFPDTYQFTRGHTDVQLLQRAAAALDTALMEVWQNRSERSVLDNPYELLVLASIIEKETGRAEDREQISQVFHKRLADNMRLQTDPTVIYALGEDFDGDLTRAHLQVESPFNTYRVRGLPPTPIATVSRASLHAAAHPASGEYVYFVAKGDGASQFSRTLAEHNKAVRKYQLGLTDAGIDVYQTREPGGTPMAEAIREVMLADWQESVSGLTELLLVFAARHQHLIHEIKPRLACGQWVVCDRFTDASYAYQGVARGTPLAYVSALEDWVQEGLRPDLTLYLDLDPEIGRKRIADREQDRMENEQAEFYRAVRAGYLQRVETEPAMQLIDASQSIVSVRAAMLAIVDPFIQQSLADIAGMLLQTPLPDNENEFAHPDFRWVEPDGAEIKIAEIRRVTEFAVQTSQIAPRKVVAIFDAHLLNRAAANALLKTLEEPPPNTHLVLATPFWSRLMPTVRSRAQRYSQRPDHTAARSWLEQQGVSISDVDYATAGYAPLNALETAGGASLEKWLESLPRIDLAAALEQAQSAGVMIWLDQWYRRLLAHLSDAPLAGIQAEAAAVLSFTDALLSARRQIDTSNSANQRLLLEALIVRWVALNGILSLAIKDKAVLYAAYMPFVQNGGLFIPTKKEYDLGDEVFMLLNLMDEAEKIPVAGKVVWITPKGAQGNRAAGIGVQFNDQDDVALGAIERARERGVNECLCIGVDQPAIEEVLQFAADYEHIWASVGEHPGSCSGDASWVTEYMHRPKVVALGEMGLDYHYVEDPAAQALQRETFAQQLALADEHNFPVIIHTRAAQEDTLALIRDFPGVTGVLHCFTESWALASAAIELGYYVSISGIVTFKNAANVREVALQIPDERLLIETDAPYLAPTPNRGKKNEPAFVTDTAAFLAELRGVELHTLAQNTRDNFFRLFSRAG</sequence>
<evidence type="ECO:0000256" key="16">
    <source>
        <dbReference type="RuleBase" id="RU003694"/>
    </source>
</evidence>
<dbReference type="GO" id="GO:0004536">
    <property type="term" value="F:DNA nuclease activity"/>
    <property type="evidence" value="ECO:0007669"/>
    <property type="project" value="InterPro"/>
</dbReference>
<dbReference type="InterPro" id="IPR017568">
    <property type="entry name" value="3-oxoacyl-ACP_synth-2"/>
</dbReference>
<dbReference type="NCBIfam" id="TIGR00041">
    <property type="entry name" value="DTMP_kinase"/>
    <property type="match status" value="1"/>
</dbReference>
<dbReference type="InterPro" id="IPR014030">
    <property type="entry name" value="Ketoacyl_synth_N"/>
</dbReference>
<dbReference type="Pfam" id="PF02618">
    <property type="entry name" value="YceG"/>
    <property type="match status" value="1"/>
</dbReference>
<evidence type="ECO:0000256" key="13">
    <source>
        <dbReference type="ARBA" id="ARBA00023160"/>
    </source>
</evidence>
<evidence type="ECO:0000256" key="15">
    <source>
        <dbReference type="ARBA" id="ARBA00048743"/>
    </source>
</evidence>
<dbReference type="NCBIfam" id="TIGR03150">
    <property type="entry name" value="fabF"/>
    <property type="match status" value="1"/>
</dbReference>
<dbReference type="PROSITE" id="PS01091">
    <property type="entry name" value="TATD_3"/>
    <property type="match status" value="1"/>
</dbReference>
<comment type="catalytic activity">
    <reaction evidence="15">
        <text>dTMP + ATP = dTDP + ADP</text>
        <dbReference type="Rhea" id="RHEA:13517"/>
        <dbReference type="ChEBI" id="CHEBI:30616"/>
        <dbReference type="ChEBI" id="CHEBI:58369"/>
        <dbReference type="ChEBI" id="CHEBI:63528"/>
        <dbReference type="ChEBI" id="CHEBI:456216"/>
        <dbReference type="EC" id="2.7.4.9"/>
    </reaction>
</comment>
<evidence type="ECO:0000313" key="18">
    <source>
        <dbReference type="EMBL" id="CAE7740662.1"/>
    </source>
</evidence>
<dbReference type="Gene3D" id="3.20.20.140">
    <property type="entry name" value="Metal-dependent hydrolases"/>
    <property type="match status" value="1"/>
</dbReference>
<keyword evidence="19" id="KW-1185">Reference proteome</keyword>
<keyword evidence="8" id="KW-0418">Kinase</keyword>
<dbReference type="PROSITE" id="PS00606">
    <property type="entry name" value="KS3_1"/>
    <property type="match status" value="1"/>
</dbReference>
<evidence type="ECO:0000256" key="11">
    <source>
        <dbReference type="ARBA" id="ARBA00022840"/>
    </source>
</evidence>
<dbReference type="Pfam" id="PF01026">
    <property type="entry name" value="TatD_DNase"/>
    <property type="match status" value="1"/>
</dbReference>
<dbReference type="InterPro" id="IPR027417">
    <property type="entry name" value="P-loop_NTPase"/>
</dbReference>
<keyword evidence="3" id="KW-0444">Lipid biosynthesis</keyword>
<dbReference type="OrthoDB" id="5334845at2759"/>
<keyword evidence="6" id="KW-0545">Nucleotide biosynthesis</keyword>
<dbReference type="GO" id="GO:0046872">
    <property type="term" value="F:metal ion binding"/>
    <property type="evidence" value="ECO:0007669"/>
    <property type="project" value="UniProtKB-KW"/>
</dbReference>
<proteinExistence type="inferred from homology"/>
<name>A0A812XN48_9DINO</name>
<dbReference type="GO" id="GO:0006633">
    <property type="term" value="P:fatty acid biosynthetic process"/>
    <property type="evidence" value="ECO:0007669"/>
    <property type="project" value="UniProtKB-KW"/>
</dbReference>
<accession>A0A812XN48</accession>
<evidence type="ECO:0000256" key="3">
    <source>
        <dbReference type="ARBA" id="ARBA00022516"/>
    </source>
</evidence>
<evidence type="ECO:0000256" key="1">
    <source>
        <dbReference type="ARBA" id="ARBA00008467"/>
    </source>
</evidence>
<dbReference type="PANTHER" id="PTHR11712">
    <property type="entry name" value="POLYKETIDE SYNTHASE-RELATED"/>
    <property type="match status" value="1"/>
</dbReference>
<dbReference type="InterPro" id="IPR016039">
    <property type="entry name" value="Thiolase-like"/>
</dbReference>
<dbReference type="CDD" id="cd00834">
    <property type="entry name" value="KAS_I_II"/>
    <property type="match status" value="1"/>
</dbReference>
<dbReference type="InterPro" id="IPR014031">
    <property type="entry name" value="Ketoacyl_synth_C"/>
</dbReference>
<dbReference type="FunFam" id="3.40.47.10:FF:000009">
    <property type="entry name" value="3-oxoacyl-[acyl-carrier-protein] synthase 2"/>
    <property type="match status" value="1"/>
</dbReference>
<evidence type="ECO:0000256" key="12">
    <source>
        <dbReference type="ARBA" id="ARBA00023098"/>
    </source>
</evidence>
<dbReference type="InterPro" id="IPR015991">
    <property type="entry name" value="TatD/YcfH-like"/>
</dbReference>
<keyword evidence="14" id="KW-0012">Acyltransferase</keyword>
<dbReference type="Pfam" id="PF02801">
    <property type="entry name" value="Ketoacyl-synt_C"/>
    <property type="match status" value="1"/>
</dbReference>
<dbReference type="GO" id="GO:0004315">
    <property type="term" value="F:3-oxoacyl-[acyl-carrier-protein] synthase activity"/>
    <property type="evidence" value="ECO:0007669"/>
    <property type="project" value="InterPro"/>
</dbReference>
<dbReference type="InterPro" id="IPR020841">
    <property type="entry name" value="PKS_Beta-ketoAc_synthase_dom"/>
</dbReference>
<keyword evidence="5" id="KW-0479">Metal-binding</keyword>
<keyword evidence="13" id="KW-0275">Fatty acid biosynthesis</keyword>
<dbReference type="PROSITE" id="PS01090">
    <property type="entry name" value="TATD_2"/>
    <property type="match status" value="1"/>
</dbReference>
<protein>
    <submittedName>
        <fullName evidence="18">FabF protein</fullName>
    </submittedName>
</protein>
<dbReference type="InterPro" id="IPR003770">
    <property type="entry name" value="MLTG-like"/>
</dbReference>
<evidence type="ECO:0000256" key="14">
    <source>
        <dbReference type="ARBA" id="ARBA00023315"/>
    </source>
</evidence>
<dbReference type="InterPro" id="IPR032466">
    <property type="entry name" value="Metal_Hydrolase"/>
</dbReference>
<dbReference type="GO" id="GO:0016788">
    <property type="term" value="F:hydrolase activity, acting on ester bonds"/>
    <property type="evidence" value="ECO:0007669"/>
    <property type="project" value="InterPro"/>
</dbReference>
<dbReference type="InterPro" id="IPR018201">
    <property type="entry name" value="Ketoacyl_synth_AS"/>
</dbReference>
<comment type="similarity">
    <text evidence="1 16">Belongs to the thiolase-like superfamily. Beta-ketoacyl-ACP synthases family.</text>
</comment>
<dbReference type="InterPro" id="IPR001130">
    <property type="entry name" value="TatD-like"/>
</dbReference>